<evidence type="ECO:0000313" key="1">
    <source>
        <dbReference type="EMBL" id="ANX04313.1"/>
    </source>
</evidence>
<dbReference type="KEGG" id="gbi:PG2T_09090"/>
<gene>
    <name evidence="1" type="ORF">PG2T_09090</name>
</gene>
<reference evidence="2" key="1">
    <citation type="submission" date="2016-03" db="EMBL/GenBank/DDBJ databases">
        <title>Complete genome sequence of Solimmundus cernigliae, representing a novel lineage of polycyclic aromatic hydrocarbon degraders within the Gammaproteobacteria.</title>
        <authorList>
            <person name="Singleton D.R."/>
            <person name="Dickey A.N."/>
            <person name="Scholl E.H."/>
            <person name="Wright F.A."/>
            <person name="Aitken M.D."/>
        </authorList>
    </citation>
    <scope>NUCLEOTIDE SEQUENCE [LARGE SCALE GENOMIC DNA]</scope>
    <source>
        <strain evidence="2">TR3.2</strain>
    </source>
</reference>
<keyword evidence="2" id="KW-1185">Reference proteome</keyword>
<protein>
    <recommendedName>
        <fullName evidence="3">Capsule polysaccharide biosynthesis protein</fullName>
    </recommendedName>
</protein>
<dbReference type="EMBL" id="CP014671">
    <property type="protein sequence ID" value="ANX04313.1"/>
    <property type="molecule type" value="Genomic_DNA"/>
</dbReference>
<dbReference type="STRING" id="1810504.PG2T_09090"/>
<dbReference type="InParanoid" id="A0A1B1YUM1"/>
<dbReference type="OrthoDB" id="543755at2"/>
<evidence type="ECO:0008006" key="3">
    <source>
        <dbReference type="Google" id="ProtNLM"/>
    </source>
</evidence>
<proteinExistence type="predicted"/>
<sequence length="324" mass="36354">MAKINVFASTALPRLPHQAAYLDAFHRSLRDAGEDVEWVQGGYQACDIAVVYGYPKPDSRSAWACRAVYAQHTGPVVIVESPFLGRTPYIEKNGIRAFIRRIRGKRNLVDQHLYSRIGIDGAFQDDADFCNAGSPADRWNLLSREFCLELRPYRTTGSHVLIVGQKPGDASLRGCNIVDWMINTVTEVRRYTDRPIVVRAHPAALPTDFPKMKKACGANRNVQLDIPPTGTINDALRDCWTAVTYSSSAAINALLNGTPAISMLPASMAWPVTDHDLSKVENPTLHEREQWLYDLCYAQWSVEETARGMVWARLRDKLLQKLNQ</sequence>
<dbReference type="Proteomes" id="UP000092952">
    <property type="component" value="Chromosome"/>
</dbReference>
<dbReference type="RefSeq" id="WP_068804395.1">
    <property type="nucleotide sequence ID" value="NZ_CP014671.1"/>
</dbReference>
<name>A0A1B1YUM1_9GAMM</name>
<evidence type="ECO:0000313" key="2">
    <source>
        <dbReference type="Proteomes" id="UP000092952"/>
    </source>
</evidence>
<accession>A0A1B1YUM1</accession>
<dbReference type="AlphaFoldDB" id="A0A1B1YUM1"/>
<organism evidence="1 2">
    <name type="scientific">Immundisolibacter cernigliae</name>
    <dbReference type="NCBI Taxonomy" id="1810504"/>
    <lineage>
        <taxon>Bacteria</taxon>
        <taxon>Pseudomonadati</taxon>
        <taxon>Pseudomonadota</taxon>
        <taxon>Gammaproteobacteria</taxon>
        <taxon>Immundisolibacterales</taxon>
        <taxon>Immundisolibacteraceae</taxon>
        <taxon>Immundisolibacter</taxon>
    </lineage>
</organism>